<dbReference type="AlphaFoldDB" id="A0A1G8BT90"/>
<keyword evidence="2" id="KW-0201">Cytochrome c-type biogenesis</keyword>
<dbReference type="OrthoDB" id="6399635at2"/>
<protein>
    <submittedName>
        <fullName evidence="7">Peroxiredoxin</fullName>
    </submittedName>
</protein>
<keyword evidence="4" id="KW-0676">Redox-active center</keyword>
<organism evidence="7 8">
    <name type="scientific">Pedobacter terrae</name>
    <dbReference type="NCBI Taxonomy" id="405671"/>
    <lineage>
        <taxon>Bacteria</taxon>
        <taxon>Pseudomonadati</taxon>
        <taxon>Bacteroidota</taxon>
        <taxon>Sphingobacteriia</taxon>
        <taxon>Sphingobacteriales</taxon>
        <taxon>Sphingobacteriaceae</taxon>
        <taxon>Pedobacter</taxon>
    </lineage>
</organism>
<dbReference type="Proteomes" id="UP000199643">
    <property type="component" value="Unassembled WGS sequence"/>
</dbReference>
<dbReference type="SUPFAM" id="SSF52833">
    <property type="entry name" value="Thioredoxin-like"/>
    <property type="match status" value="1"/>
</dbReference>
<keyword evidence="8" id="KW-1185">Reference proteome</keyword>
<dbReference type="InterPro" id="IPR036249">
    <property type="entry name" value="Thioredoxin-like_sf"/>
</dbReference>
<dbReference type="PROSITE" id="PS51352">
    <property type="entry name" value="THIOREDOXIN_2"/>
    <property type="match status" value="1"/>
</dbReference>
<evidence type="ECO:0000256" key="3">
    <source>
        <dbReference type="ARBA" id="ARBA00023157"/>
    </source>
</evidence>
<dbReference type="InterPro" id="IPR000866">
    <property type="entry name" value="AhpC/TSA"/>
</dbReference>
<feature type="chain" id="PRO_5011678298" evidence="5">
    <location>
        <begin position="20"/>
        <end position="307"/>
    </location>
</feature>
<comment type="subcellular location">
    <subcellularLocation>
        <location evidence="1">Cell envelope</location>
    </subcellularLocation>
</comment>
<feature type="domain" description="Thioredoxin" evidence="6">
    <location>
        <begin position="142"/>
        <end position="307"/>
    </location>
</feature>
<evidence type="ECO:0000313" key="7">
    <source>
        <dbReference type="EMBL" id="SDH36382.1"/>
    </source>
</evidence>
<dbReference type="PANTHER" id="PTHR42852:SF6">
    <property type="entry name" value="THIOL:DISULFIDE INTERCHANGE PROTEIN DSBE"/>
    <property type="match status" value="1"/>
</dbReference>
<dbReference type="PROSITE" id="PS00194">
    <property type="entry name" value="THIOREDOXIN_1"/>
    <property type="match status" value="1"/>
</dbReference>
<dbReference type="InterPro" id="IPR036929">
    <property type="entry name" value="DsbDN_sf"/>
</dbReference>
<proteinExistence type="predicted"/>
<dbReference type="RefSeq" id="WP_090503528.1">
    <property type="nucleotide sequence ID" value="NZ_FNCH01000022.1"/>
</dbReference>
<name>A0A1G8BT90_9SPHI</name>
<dbReference type="GO" id="GO:0017004">
    <property type="term" value="P:cytochrome complex assembly"/>
    <property type="evidence" value="ECO:0007669"/>
    <property type="project" value="UniProtKB-KW"/>
</dbReference>
<dbReference type="CDD" id="cd02966">
    <property type="entry name" value="TlpA_like_family"/>
    <property type="match status" value="1"/>
</dbReference>
<evidence type="ECO:0000313" key="8">
    <source>
        <dbReference type="Proteomes" id="UP000199643"/>
    </source>
</evidence>
<dbReference type="Pfam" id="PF00578">
    <property type="entry name" value="AhpC-TSA"/>
    <property type="match status" value="1"/>
</dbReference>
<evidence type="ECO:0000256" key="5">
    <source>
        <dbReference type="SAM" id="SignalP"/>
    </source>
</evidence>
<feature type="signal peptide" evidence="5">
    <location>
        <begin position="1"/>
        <end position="19"/>
    </location>
</feature>
<keyword evidence="5" id="KW-0732">Signal</keyword>
<evidence type="ECO:0000256" key="2">
    <source>
        <dbReference type="ARBA" id="ARBA00022748"/>
    </source>
</evidence>
<evidence type="ECO:0000259" key="6">
    <source>
        <dbReference type="PROSITE" id="PS51352"/>
    </source>
</evidence>
<reference evidence="8" key="1">
    <citation type="submission" date="2016-10" db="EMBL/GenBank/DDBJ databases">
        <authorList>
            <person name="Varghese N."/>
            <person name="Submissions S."/>
        </authorList>
    </citation>
    <scope>NUCLEOTIDE SEQUENCE [LARGE SCALE GENOMIC DNA]</scope>
    <source>
        <strain evidence="8">DSM 17933</strain>
    </source>
</reference>
<dbReference type="InterPro" id="IPR028250">
    <property type="entry name" value="DsbDN"/>
</dbReference>
<evidence type="ECO:0000256" key="4">
    <source>
        <dbReference type="ARBA" id="ARBA00023284"/>
    </source>
</evidence>
<dbReference type="InterPro" id="IPR017937">
    <property type="entry name" value="Thioredoxin_CS"/>
</dbReference>
<dbReference type="EMBL" id="FNCH01000022">
    <property type="protein sequence ID" value="SDH36382.1"/>
    <property type="molecule type" value="Genomic_DNA"/>
</dbReference>
<dbReference type="Gene3D" id="2.60.40.1250">
    <property type="entry name" value="Thiol:disulfide interchange protein DsbD, N-terminal domain"/>
    <property type="match status" value="1"/>
</dbReference>
<dbReference type="InterPro" id="IPR013766">
    <property type="entry name" value="Thioredoxin_domain"/>
</dbReference>
<evidence type="ECO:0000256" key="1">
    <source>
        <dbReference type="ARBA" id="ARBA00004196"/>
    </source>
</evidence>
<dbReference type="Pfam" id="PF11412">
    <property type="entry name" value="DsbD_N"/>
    <property type="match status" value="1"/>
</dbReference>
<dbReference type="InterPro" id="IPR050553">
    <property type="entry name" value="Thioredoxin_ResA/DsbE_sf"/>
</dbReference>
<dbReference type="GO" id="GO:0030313">
    <property type="term" value="C:cell envelope"/>
    <property type="evidence" value="ECO:0007669"/>
    <property type="project" value="UniProtKB-SubCell"/>
</dbReference>
<gene>
    <name evidence="7" type="ORF">SAMN05421827_12247</name>
</gene>
<accession>A0A1G8BT90</accession>
<dbReference type="Gene3D" id="3.40.30.10">
    <property type="entry name" value="Glutaredoxin"/>
    <property type="match status" value="1"/>
</dbReference>
<keyword evidence="3" id="KW-1015">Disulfide bond</keyword>
<dbReference type="PANTHER" id="PTHR42852">
    <property type="entry name" value="THIOL:DISULFIDE INTERCHANGE PROTEIN DSBE"/>
    <property type="match status" value="1"/>
</dbReference>
<sequence>MKRYILLIMIYQMAFSAFAQDSHPVSWEISSEKVAPLTYQIKLHATVKEPYHIYPQGAAGGMGMPTEFLFDPNENVEFVGEMEEKGEEQKDEERLSYYSKGVTFTQTLKLKSEQKTALSFTIKFMACTKQMCLPPSKKQFKLDLDDQGANIAAPNTEGSAVSSSKQAGSFKYEDFKMANMDGEMISSKDITSKSKYTFIDFWASWCAPCRAQGRELIPIYRQYKAKGFEVIAVSLDTDAKAWKKATEADGYTWTNLSDGKGFESALSKKYNIVAIPRNLLIDQDGNIIAMDLHGKELEAKLSELFKN</sequence>
<dbReference type="STRING" id="405671.SAMN05421827_12247"/>